<dbReference type="InterPro" id="IPR013656">
    <property type="entry name" value="PAS_4"/>
</dbReference>
<evidence type="ECO:0000259" key="1">
    <source>
        <dbReference type="PROSITE" id="PS01124"/>
    </source>
</evidence>
<evidence type="ECO:0000313" key="3">
    <source>
        <dbReference type="Proteomes" id="UP000094313"/>
    </source>
</evidence>
<dbReference type="EMBL" id="CP017141">
    <property type="protein sequence ID" value="AOM75914.1"/>
    <property type="molecule type" value="Genomic_DNA"/>
</dbReference>
<dbReference type="SUPFAM" id="SSF55785">
    <property type="entry name" value="PYP-like sensor domain (PAS domain)"/>
    <property type="match status" value="1"/>
</dbReference>
<reference evidence="2 3" key="1">
    <citation type="submission" date="2016-08" db="EMBL/GenBank/DDBJ databases">
        <authorList>
            <person name="Seilhamer J.J."/>
        </authorList>
    </citation>
    <scope>NUCLEOTIDE SEQUENCE [LARGE SCALE GENOMIC DNA]</scope>
    <source>
        <strain evidence="2 3">DX4</strain>
    </source>
</reference>
<evidence type="ECO:0000313" key="2">
    <source>
        <dbReference type="EMBL" id="AOM75914.1"/>
    </source>
</evidence>
<dbReference type="Gene3D" id="3.30.450.20">
    <property type="entry name" value="PAS domain"/>
    <property type="match status" value="1"/>
</dbReference>
<dbReference type="Gene3D" id="1.10.10.60">
    <property type="entry name" value="Homeodomain-like"/>
    <property type="match status" value="1"/>
</dbReference>
<dbReference type="Proteomes" id="UP000094313">
    <property type="component" value="Chromosome"/>
</dbReference>
<dbReference type="InterPro" id="IPR035965">
    <property type="entry name" value="PAS-like_dom_sf"/>
</dbReference>
<protein>
    <recommendedName>
        <fullName evidence="1">HTH araC/xylS-type domain-containing protein</fullName>
    </recommendedName>
</protein>
<name>A0A1D7QBG8_9SPHI</name>
<accession>A0A1D7QBG8</accession>
<dbReference type="Pfam" id="PF12833">
    <property type="entry name" value="HTH_18"/>
    <property type="match status" value="1"/>
</dbReference>
<gene>
    <name evidence="2" type="ORF">BFS30_01240</name>
</gene>
<dbReference type="RefSeq" id="WP_069377611.1">
    <property type="nucleotide sequence ID" value="NZ_CP017141.1"/>
</dbReference>
<feature type="domain" description="HTH araC/xylS-type" evidence="1">
    <location>
        <begin position="21"/>
        <end position="110"/>
    </location>
</feature>
<keyword evidence="3" id="KW-1185">Reference proteome</keyword>
<dbReference type="GO" id="GO:0003700">
    <property type="term" value="F:DNA-binding transcription factor activity"/>
    <property type="evidence" value="ECO:0007669"/>
    <property type="project" value="InterPro"/>
</dbReference>
<dbReference type="PROSITE" id="PS01124">
    <property type="entry name" value="HTH_ARAC_FAMILY_2"/>
    <property type="match status" value="1"/>
</dbReference>
<dbReference type="SMART" id="SM00342">
    <property type="entry name" value="HTH_ARAC"/>
    <property type="match status" value="1"/>
</dbReference>
<organism evidence="2 3">
    <name type="scientific">Pedobacter steynii</name>
    <dbReference type="NCBI Taxonomy" id="430522"/>
    <lineage>
        <taxon>Bacteria</taxon>
        <taxon>Pseudomonadati</taxon>
        <taxon>Bacteroidota</taxon>
        <taxon>Sphingobacteriia</taxon>
        <taxon>Sphingobacteriales</taxon>
        <taxon>Sphingobacteriaceae</taxon>
        <taxon>Pedobacter</taxon>
    </lineage>
</organism>
<dbReference type="KEGG" id="psty:BFS30_01240"/>
<dbReference type="OrthoDB" id="5522855at2"/>
<proteinExistence type="predicted"/>
<dbReference type="InterPro" id="IPR018060">
    <property type="entry name" value="HTH_AraC"/>
</dbReference>
<sequence>MSNCVLTKKHQKIMGSNNKSNQIAEYLGTVILSGFPAVENLAALYHISISKLMRDFKNTFQTSPYLYFRRLQMEFAEEHIRNTGCSKKEMAFMLGFSNPANYTLCYNRYLRSKLTEGYNGTAMKDLNLTERNQILISQFPLPVAMLDKNMNYLLVSKPLLKVCGLSDVDLTGKNFFDFFPGKGKGLELLKGKFLQGEMTELPGDYDFDLEEMVLKSTVYPWYDELGEIGGMIIFLTSLKEYEHE</sequence>
<dbReference type="AlphaFoldDB" id="A0A1D7QBG8"/>
<dbReference type="GO" id="GO:0043565">
    <property type="term" value="F:sequence-specific DNA binding"/>
    <property type="evidence" value="ECO:0007669"/>
    <property type="project" value="InterPro"/>
</dbReference>
<dbReference type="Pfam" id="PF08448">
    <property type="entry name" value="PAS_4"/>
    <property type="match status" value="1"/>
</dbReference>